<dbReference type="AlphaFoldDB" id="A0A9X2Y039"/>
<keyword evidence="2" id="KW-1133">Transmembrane helix</keyword>
<keyword evidence="2" id="KW-0812">Transmembrane</keyword>
<proteinExistence type="predicted"/>
<evidence type="ECO:0000313" key="4">
    <source>
        <dbReference type="Proteomes" id="UP001155483"/>
    </source>
</evidence>
<name>A0A9X2Y039_9BACT</name>
<evidence type="ECO:0008006" key="5">
    <source>
        <dbReference type="Google" id="ProtNLM"/>
    </source>
</evidence>
<feature type="transmembrane region" description="Helical" evidence="2">
    <location>
        <begin position="21"/>
        <end position="41"/>
    </location>
</feature>
<comment type="caution">
    <text evidence="3">The sequence shown here is derived from an EMBL/GenBank/DDBJ whole genome shotgun (WGS) entry which is preliminary data.</text>
</comment>
<dbReference type="EMBL" id="JAOTIF010000029">
    <property type="protein sequence ID" value="MCU7552136.1"/>
    <property type="molecule type" value="Genomic_DNA"/>
</dbReference>
<reference evidence="3" key="1">
    <citation type="submission" date="2022-09" db="EMBL/GenBank/DDBJ databases">
        <authorList>
            <person name="Yuan C."/>
            <person name="Ke Z."/>
        </authorList>
    </citation>
    <scope>NUCLEOTIDE SEQUENCE</scope>
    <source>
        <strain evidence="3">LB-8</strain>
    </source>
</reference>
<evidence type="ECO:0000256" key="2">
    <source>
        <dbReference type="SAM" id="Phobius"/>
    </source>
</evidence>
<dbReference type="Proteomes" id="UP001155483">
    <property type="component" value="Unassembled WGS sequence"/>
</dbReference>
<feature type="compositionally biased region" description="Gly residues" evidence="1">
    <location>
        <begin position="157"/>
        <end position="167"/>
    </location>
</feature>
<feature type="compositionally biased region" description="Basic and acidic residues" evidence="1">
    <location>
        <begin position="95"/>
        <end position="107"/>
    </location>
</feature>
<evidence type="ECO:0000256" key="1">
    <source>
        <dbReference type="SAM" id="MobiDB-lite"/>
    </source>
</evidence>
<accession>A0A9X2Y039</accession>
<organism evidence="3 4">
    <name type="scientific">Paraflavisolibacter caeni</name>
    <dbReference type="NCBI Taxonomy" id="2982496"/>
    <lineage>
        <taxon>Bacteria</taxon>
        <taxon>Pseudomonadati</taxon>
        <taxon>Bacteroidota</taxon>
        <taxon>Chitinophagia</taxon>
        <taxon>Chitinophagales</taxon>
        <taxon>Chitinophagaceae</taxon>
        <taxon>Paraflavisolibacter</taxon>
    </lineage>
</organism>
<sequence>MSNTINMTADFEREKNRKASAITLGVAGMLLLLIYIVKWPLPVISQPEVVEVMEVNLGSGDEGSGNDQPMLPGEPAPAKQTAYTPPQPVKAVTSEAKDVETDDRPDNDAPAITKPAVTSPKATRIDDNNKTVKTKNTTSPQPVVQAPPRPKAVLGRAVGGQGNGGNGADSYSPGSGEGIAGGTGDQGRPGGVPGGKDYTGTPKRLAIRTYSFPTKNFEDDFDESGKIALDIVVDADGNLKSATFQPKGSTLSNRNQINIAIRRAHEIDYPKMDGGFRQTIIVDFKVKG</sequence>
<feature type="compositionally biased region" description="Gly residues" evidence="1">
    <location>
        <begin position="175"/>
        <end position="194"/>
    </location>
</feature>
<gene>
    <name evidence="3" type="ORF">OCK74_23660</name>
</gene>
<protein>
    <recommendedName>
        <fullName evidence="5">Energy transducer TonB</fullName>
    </recommendedName>
</protein>
<keyword evidence="2" id="KW-0472">Membrane</keyword>
<keyword evidence="4" id="KW-1185">Reference proteome</keyword>
<dbReference type="RefSeq" id="WP_279299573.1">
    <property type="nucleotide sequence ID" value="NZ_JAOTIF010000029.1"/>
</dbReference>
<reference evidence="3" key="2">
    <citation type="submission" date="2023-04" db="EMBL/GenBank/DDBJ databases">
        <title>Paracnuella aquatica gen. nov., sp. nov., a member of the family Chitinophagaceae isolated from a hot spring.</title>
        <authorList>
            <person name="Wang C."/>
        </authorList>
    </citation>
    <scope>NUCLEOTIDE SEQUENCE</scope>
    <source>
        <strain evidence="3">LB-8</strain>
    </source>
</reference>
<evidence type="ECO:0000313" key="3">
    <source>
        <dbReference type="EMBL" id="MCU7552136.1"/>
    </source>
</evidence>
<feature type="region of interest" description="Disordered" evidence="1">
    <location>
        <begin position="57"/>
        <end position="201"/>
    </location>
</feature>